<proteinExistence type="predicted"/>
<dbReference type="AlphaFoldDB" id="A0A330LVH7"/>
<dbReference type="SUPFAM" id="SSF52096">
    <property type="entry name" value="ClpP/crotonase"/>
    <property type="match status" value="1"/>
</dbReference>
<keyword evidence="3" id="KW-1185">Reference proteome</keyword>
<dbReference type="PROSITE" id="PS51257">
    <property type="entry name" value="PROKAR_LIPOPROTEIN"/>
    <property type="match status" value="1"/>
</dbReference>
<feature type="chain" id="PRO_5016256838" evidence="1">
    <location>
        <begin position="22"/>
        <end position="571"/>
    </location>
</feature>
<evidence type="ECO:0000313" key="3">
    <source>
        <dbReference type="Proteomes" id="UP000250163"/>
    </source>
</evidence>
<feature type="signal peptide" evidence="1">
    <location>
        <begin position="1"/>
        <end position="21"/>
    </location>
</feature>
<evidence type="ECO:0000256" key="1">
    <source>
        <dbReference type="SAM" id="SignalP"/>
    </source>
</evidence>
<evidence type="ECO:0000313" key="2">
    <source>
        <dbReference type="EMBL" id="SQD78055.1"/>
    </source>
</evidence>
<organism evidence="2 3">
    <name type="scientific">Moritella yayanosii</name>
    <dbReference type="NCBI Taxonomy" id="69539"/>
    <lineage>
        <taxon>Bacteria</taxon>
        <taxon>Pseudomonadati</taxon>
        <taxon>Pseudomonadota</taxon>
        <taxon>Gammaproteobacteria</taxon>
        <taxon>Alteromonadales</taxon>
        <taxon>Moritellaceae</taxon>
        <taxon>Moritella</taxon>
    </lineage>
</organism>
<keyword evidence="2" id="KW-0449">Lipoprotein</keyword>
<keyword evidence="1" id="KW-0732">Signal</keyword>
<dbReference type="OrthoDB" id="1490937at2"/>
<accession>A0A330LVH7</accession>
<dbReference type="RefSeq" id="WP_112713982.1">
    <property type="nucleotide sequence ID" value="NZ_LS483250.1"/>
</dbReference>
<dbReference type="InterPro" id="IPR029045">
    <property type="entry name" value="ClpP/crotonase-like_dom_sf"/>
</dbReference>
<dbReference type="Proteomes" id="UP000250163">
    <property type="component" value="Chromosome MORIYA"/>
</dbReference>
<sequence>MNKFVSITVLLGLLLTGCNSSDDSGSSTSSGGKTPLFTVYGNKAYMNGEINSDIVAQLNTMTAANPQVDTIVMVQVPGSRDDEANLKASLLVRSKNLKTMLPADAMIASGGTDFFLAGVERIVDPSARIGVHSWADGSGTEGKNLPTSHPEHQRYLTYYNKIGFDPSFYWYTLNAASANDIHWMSAADIAKYDIATREMTANEQANVFAVPSQFGQAATDLFDRYTWVTAPNGKAIHIFAQSKVSLAQLLKARNTLEFYLTDTATVKKTLVANSMGNRGASLFIFNDEPASEQAMEGEFGNSKIAKFGQDLYATEIFVEGDSRYLAAPSSARDATFEEVLHLTQAQGIAPAMASLQKKIADQAEVALTNKVWNPEVDQLAEWRAEGDLETGNSISHEYFAAIVEAYYGMWARLPVGMDGYTGNSRALQTARDSNGQKIIAEFLPEYIPTTMDIDPSFAAGSTFYLDYDAALSYTAKSQYLQSVRLTGTNNSHISGNSQNNFLMGNQGDNKIDGKGGVNTYKVDGLQSEFDVNPDGMGFLIQDKVNNRNGTDKLMNIQKIEFNDSELNLPSA</sequence>
<dbReference type="KEGG" id="mya:MORIYA_1577"/>
<gene>
    <name evidence="2" type="ORF">MORIYA_1577</name>
</gene>
<reference evidence="3" key="1">
    <citation type="submission" date="2018-05" db="EMBL/GenBank/DDBJ databases">
        <authorList>
            <person name="Cea G.-C."/>
            <person name="William W."/>
        </authorList>
    </citation>
    <scope>NUCLEOTIDE SEQUENCE [LARGE SCALE GENOMIC DNA]</scope>
    <source>
        <strain evidence="3">DB21MT 5</strain>
    </source>
</reference>
<dbReference type="EMBL" id="LS483250">
    <property type="protein sequence ID" value="SQD78055.1"/>
    <property type="molecule type" value="Genomic_DNA"/>
</dbReference>
<dbReference type="InterPro" id="IPR011049">
    <property type="entry name" value="Serralysin-like_metalloprot_C"/>
</dbReference>
<name>A0A330LVH7_9GAMM</name>
<dbReference type="SUPFAM" id="SSF51120">
    <property type="entry name" value="beta-Roll"/>
    <property type="match status" value="1"/>
</dbReference>
<protein>
    <submittedName>
        <fullName evidence="2">Lipoprotein (Modular protein)</fullName>
    </submittedName>
</protein>